<dbReference type="PANTHER" id="PTHR42923">
    <property type="entry name" value="PROTOPORPHYRINOGEN OXIDASE"/>
    <property type="match status" value="1"/>
</dbReference>
<sequence>MKKEYDVIIIGAGLSGLSTAHFLNKLSPGLKVLLLEKTARPGGAVQSFKKDGFLAEWGPHGFLDNAPASREILEDTGLDREAQQAPLGDFHRYVCHRGKLVQLPQKPPKILTTPLLSPAAKLRLLGDFWIKPIAEDQTIGEWAGHRFGKSILPLVDAAITGSFSGDYTKLSIDAVMPGVRRLEKEQGSVLKALIRKAKDTKGGPKKQLPAMKNFPQGLERLVDALVQGRDISLETSVAGITKNEQWEVTTAKGTFFGKELVMALPVNEGLELLSPLDTPPVSSVPVSRIINVVLGFSKEARVPYGFGYLAPECEKRFTLGAMFSSHMFPNRAPGDAVLLEALVGGRRHPERLELSDEEIIEKVLQDIRQLIDLPEKPVFARVLRPKSGIPQLEMDHPALLDWRFGVEQKMPGLYICGFGWDGIGINDMTKSAKRVAEDIVSGRRGETPEAPVKPVYF</sequence>
<comment type="subcellular location">
    <subcellularLocation>
        <location evidence="6">Cytoplasm</location>
    </subcellularLocation>
</comment>
<accession>A0A8J6ND76</accession>
<keyword evidence="5 6" id="KW-0350">Heme biosynthesis</keyword>
<reference evidence="8 9" key="1">
    <citation type="submission" date="2020-08" db="EMBL/GenBank/DDBJ databases">
        <title>Bridging the membrane lipid divide: bacteria of the FCB group superphylum have the potential to synthesize archaeal ether lipids.</title>
        <authorList>
            <person name="Villanueva L."/>
            <person name="Von Meijenfeldt F.A.B."/>
            <person name="Westbye A.B."/>
            <person name="Yadav S."/>
            <person name="Hopmans E.C."/>
            <person name="Dutilh B.E."/>
            <person name="Sinninghe Damste J.S."/>
        </authorList>
    </citation>
    <scope>NUCLEOTIDE SEQUENCE [LARGE SCALE GENOMIC DNA]</scope>
    <source>
        <strain evidence="8">NIOZ-UU47</strain>
    </source>
</reference>
<proteinExistence type="inferred from homology"/>
<comment type="catalytic activity">
    <reaction evidence="6">
        <text>coproporphyrinogen III + 3 O2 = coproporphyrin III + 3 H2O2</text>
        <dbReference type="Rhea" id="RHEA:43436"/>
        <dbReference type="ChEBI" id="CHEBI:15379"/>
        <dbReference type="ChEBI" id="CHEBI:16240"/>
        <dbReference type="ChEBI" id="CHEBI:57309"/>
        <dbReference type="ChEBI" id="CHEBI:131725"/>
        <dbReference type="EC" id="1.3.3.15"/>
    </reaction>
</comment>
<evidence type="ECO:0000256" key="2">
    <source>
        <dbReference type="ARBA" id="ARBA00022630"/>
    </source>
</evidence>
<evidence type="ECO:0000259" key="7">
    <source>
        <dbReference type="Pfam" id="PF01593"/>
    </source>
</evidence>
<dbReference type="Proteomes" id="UP000614424">
    <property type="component" value="Unassembled WGS sequence"/>
</dbReference>
<feature type="domain" description="Amine oxidase" evidence="7">
    <location>
        <begin position="14"/>
        <end position="439"/>
    </location>
</feature>
<dbReference type="EMBL" id="JACNJZ010000142">
    <property type="protein sequence ID" value="MBC8318271.1"/>
    <property type="molecule type" value="Genomic_DNA"/>
</dbReference>
<dbReference type="Gene3D" id="3.90.660.20">
    <property type="entry name" value="Protoporphyrinogen oxidase, mitochondrial, domain 2"/>
    <property type="match status" value="1"/>
</dbReference>
<comment type="function">
    <text evidence="6">Involved in coproporphyrin-dependent heme b biosynthesis. Catalyzes the oxidation of coproporphyrinogen III to coproporphyrin III.</text>
</comment>
<evidence type="ECO:0000313" key="8">
    <source>
        <dbReference type="EMBL" id="MBC8318271.1"/>
    </source>
</evidence>
<dbReference type="GO" id="GO:0004729">
    <property type="term" value="F:oxygen-dependent protoporphyrinogen oxidase activity"/>
    <property type="evidence" value="ECO:0007669"/>
    <property type="project" value="UniProtKB-UniRule"/>
</dbReference>
<dbReference type="Gene3D" id="3.50.50.60">
    <property type="entry name" value="FAD/NAD(P)-binding domain"/>
    <property type="match status" value="1"/>
</dbReference>
<evidence type="ECO:0000256" key="4">
    <source>
        <dbReference type="ARBA" id="ARBA00023002"/>
    </source>
</evidence>
<dbReference type="InterPro" id="IPR050464">
    <property type="entry name" value="Zeta_carotene_desat/Oxidored"/>
</dbReference>
<dbReference type="NCBIfam" id="TIGR00562">
    <property type="entry name" value="proto_IX_ox"/>
    <property type="match status" value="1"/>
</dbReference>
<dbReference type="InterPro" id="IPR036188">
    <property type="entry name" value="FAD/NAD-bd_sf"/>
</dbReference>
<gene>
    <name evidence="8" type="primary">hemG</name>
    <name evidence="8" type="ORF">H8E41_10225</name>
</gene>
<dbReference type="EC" id="1.3.3.15" evidence="6"/>
<keyword evidence="6" id="KW-0963">Cytoplasm</keyword>
<keyword evidence="3 6" id="KW-0274">FAD</keyword>
<comment type="caution">
    <text evidence="8">The sequence shown here is derived from an EMBL/GenBank/DDBJ whole genome shotgun (WGS) entry which is preliminary data.</text>
</comment>
<dbReference type="PANTHER" id="PTHR42923:SF3">
    <property type="entry name" value="PROTOPORPHYRINOGEN OXIDASE"/>
    <property type="match status" value="1"/>
</dbReference>
<organism evidence="8 9">
    <name type="scientific">Candidatus Desulfobia pelagia</name>
    <dbReference type="NCBI Taxonomy" id="2841692"/>
    <lineage>
        <taxon>Bacteria</taxon>
        <taxon>Pseudomonadati</taxon>
        <taxon>Thermodesulfobacteriota</taxon>
        <taxon>Desulfobulbia</taxon>
        <taxon>Desulfobulbales</taxon>
        <taxon>Desulfobulbaceae</taxon>
        <taxon>Candidatus Desulfobia</taxon>
    </lineage>
</organism>
<dbReference type="GO" id="GO:0006783">
    <property type="term" value="P:heme biosynthetic process"/>
    <property type="evidence" value="ECO:0007669"/>
    <property type="project" value="UniProtKB-UniRule"/>
</dbReference>
<dbReference type="SUPFAM" id="SSF54373">
    <property type="entry name" value="FAD-linked reductases, C-terminal domain"/>
    <property type="match status" value="1"/>
</dbReference>
<comment type="similarity">
    <text evidence="6">Belongs to the protoporphyrinogen/coproporphyrinogen oxidase family. Coproporphyrinogen III oxidase subfamily.</text>
</comment>
<dbReference type="InterPro" id="IPR002937">
    <property type="entry name" value="Amino_oxidase"/>
</dbReference>
<protein>
    <recommendedName>
        <fullName evidence="6">Coproporphyrinogen III oxidase</fullName>
        <ecNumber evidence="6">1.3.3.15</ecNumber>
    </recommendedName>
</protein>
<comment type="pathway">
    <text evidence="6">Porphyrin-containing compound metabolism; protoheme biosynthesis.</text>
</comment>
<evidence type="ECO:0000256" key="1">
    <source>
        <dbReference type="ARBA" id="ARBA00001974"/>
    </source>
</evidence>
<name>A0A8J6ND76_9BACT</name>
<dbReference type="Gene3D" id="1.10.3110.10">
    <property type="entry name" value="protoporphyrinogen ix oxidase, domain 3"/>
    <property type="match status" value="1"/>
</dbReference>
<dbReference type="GO" id="GO:0005737">
    <property type="term" value="C:cytoplasm"/>
    <property type="evidence" value="ECO:0007669"/>
    <property type="project" value="UniProtKB-SubCell"/>
</dbReference>
<evidence type="ECO:0000256" key="3">
    <source>
        <dbReference type="ARBA" id="ARBA00022827"/>
    </source>
</evidence>
<evidence type="ECO:0000256" key="5">
    <source>
        <dbReference type="ARBA" id="ARBA00023133"/>
    </source>
</evidence>
<keyword evidence="2 6" id="KW-0285">Flavoprotein</keyword>
<keyword evidence="4 6" id="KW-0560">Oxidoreductase</keyword>
<dbReference type="SUPFAM" id="SSF51905">
    <property type="entry name" value="FAD/NAD(P)-binding domain"/>
    <property type="match status" value="1"/>
</dbReference>
<evidence type="ECO:0000256" key="6">
    <source>
        <dbReference type="RuleBase" id="RU364052"/>
    </source>
</evidence>
<dbReference type="Pfam" id="PF01593">
    <property type="entry name" value="Amino_oxidase"/>
    <property type="match status" value="1"/>
</dbReference>
<comment type="cofactor">
    <cofactor evidence="1 6">
        <name>FAD</name>
        <dbReference type="ChEBI" id="CHEBI:57692"/>
    </cofactor>
</comment>
<evidence type="ECO:0000313" key="9">
    <source>
        <dbReference type="Proteomes" id="UP000614424"/>
    </source>
</evidence>
<dbReference type="AlphaFoldDB" id="A0A8J6ND76"/>
<dbReference type="InterPro" id="IPR004572">
    <property type="entry name" value="Protoporphyrinogen_oxidase"/>
</dbReference>